<dbReference type="Gene3D" id="1.10.3210.10">
    <property type="entry name" value="Hypothetical protein af1432"/>
    <property type="match status" value="1"/>
</dbReference>
<reference evidence="5" key="2">
    <citation type="submission" date="2024-06" db="EMBL/GenBank/DDBJ databases">
        <authorList>
            <person name="Petrova K.O."/>
            <person name="Toshchakov S.V."/>
            <person name="Boltjanskaja Y.V."/>
            <person name="Kevbrin V."/>
        </authorList>
    </citation>
    <scope>NUCLEOTIDE SEQUENCE</scope>
    <source>
        <strain evidence="5">Z-910T</strain>
    </source>
</reference>
<proteinExistence type="predicted"/>
<protein>
    <submittedName>
        <fullName evidence="5">Bis(5'-nucleosyl)-tetraphosphatase (Symmetrical) YqeK</fullName>
        <ecNumber evidence="5">3.6.1.41</ecNumber>
    </submittedName>
</protein>
<dbReference type="RefSeq" id="WP_350342521.1">
    <property type="nucleotide sequence ID" value="NZ_CP158367.1"/>
</dbReference>
<dbReference type="PANTHER" id="PTHR35795:SF1">
    <property type="entry name" value="BIS(5'-NUCLEOSYL)-TETRAPHOSPHATASE, SYMMETRICAL"/>
    <property type="match status" value="1"/>
</dbReference>
<dbReference type="GO" id="GO:0008803">
    <property type="term" value="F:bis(5'-nucleosyl)-tetraphosphatase (symmetrical) activity"/>
    <property type="evidence" value="ECO:0007669"/>
    <property type="project" value="UniProtKB-EC"/>
</dbReference>
<dbReference type="InterPro" id="IPR051094">
    <property type="entry name" value="Diverse_Catalytic_Enzymes"/>
</dbReference>
<dbReference type="InterPro" id="IPR005249">
    <property type="entry name" value="YqeK"/>
</dbReference>
<evidence type="ECO:0000256" key="3">
    <source>
        <dbReference type="ARBA" id="ARBA00022801"/>
    </source>
</evidence>
<dbReference type="GO" id="GO:0000166">
    <property type="term" value="F:nucleotide binding"/>
    <property type="evidence" value="ECO:0007669"/>
    <property type="project" value="UniProtKB-KW"/>
</dbReference>
<reference evidence="5" key="1">
    <citation type="journal article" date="2013" name="Extremophiles">
        <title>Proteinivorax tanatarense gen. nov., sp. nov., an anaerobic, haloalkaliphilic, proteolytic bacterium isolated from a decaying algal bloom, and proposal of Proteinivoraceae fam. nov.</title>
        <authorList>
            <person name="Kevbrin V."/>
            <person name="Boltyanskaya Y."/>
            <person name="Zhilina T."/>
            <person name="Kolganova T."/>
            <person name="Lavrentjeva E."/>
            <person name="Kuznetsov B."/>
        </authorList>
    </citation>
    <scope>NUCLEOTIDE SEQUENCE</scope>
    <source>
        <strain evidence="5">Z-910T</strain>
    </source>
</reference>
<accession>A0AAU7VIE3</accession>
<dbReference type="AlphaFoldDB" id="A0AAU7VIE3"/>
<gene>
    <name evidence="5" type="primary">yqeK</name>
    <name evidence="5" type="ORF">PRVXT_001761</name>
</gene>
<dbReference type="EMBL" id="CP158367">
    <property type="protein sequence ID" value="XBX73759.1"/>
    <property type="molecule type" value="Genomic_DNA"/>
</dbReference>
<keyword evidence="2" id="KW-0547">Nucleotide-binding</keyword>
<dbReference type="PANTHER" id="PTHR35795">
    <property type="entry name" value="SLR1885 PROTEIN"/>
    <property type="match status" value="1"/>
</dbReference>
<evidence type="ECO:0000313" key="5">
    <source>
        <dbReference type="EMBL" id="XBX73759.1"/>
    </source>
</evidence>
<evidence type="ECO:0000256" key="2">
    <source>
        <dbReference type="ARBA" id="ARBA00022741"/>
    </source>
</evidence>
<dbReference type="Pfam" id="PF01966">
    <property type="entry name" value="HD"/>
    <property type="match status" value="1"/>
</dbReference>
<evidence type="ECO:0000259" key="4">
    <source>
        <dbReference type="Pfam" id="PF01966"/>
    </source>
</evidence>
<name>A0AAU7VIE3_9FIRM</name>
<dbReference type="NCBIfam" id="TIGR00488">
    <property type="entry name" value="bis(5'-nucleosyl)-tetraphosphatase (symmetrical) YqeK"/>
    <property type="match status" value="1"/>
</dbReference>
<dbReference type="EC" id="3.6.1.41" evidence="5"/>
<dbReference type="InterPro" id="IPR006674">
    <property type="entry name" value="HD_domain"/>
</dbReference>
<dbReference type="SUPFAM" id="SSF109604">
    <property type="entry name" value="HD-domain/PDEase-like"/>
    <property type="match status" value="1"/>
</dbReference>
<evidence type="ECO:0000256" key="1">
    <source>
        <dbReference type="ARBA" id="ARBA00022723"/>
    </source>
</evidence>
<keyword evidence="3 5" id="KW-0378">Hydrolase</keyword>
<dbReference type="GO" id="GO:0046872">
    <property type="term" value="F:metal ion binding"/>
    <property type="evidence" value="ECO:0007669"/>
    <property type="project" value="UniProtKB-KW"/>
</dbReference>
<sequence length="191" mass="21853">MDDINIAIKKLDQYACHKLTSARYLHSVLVAKESIVLAKKFGVDHKKAYLAGIAHDIAREFSNTRILKLADKYQLEIDNLQRLYPASLLHGPIASKILEYDFSIKDSQILNAVFYHTTGSPNMERFEKIICVADYIEPSRNFTGVGKLRNLAYKDLDLCLYHCLLGTYYHLKKQGLNPHKLLVDTITQLKQ</sequence>
<feature type="domain" description="HD" evidence="4">
    <location>
        <begin position="23"/>
        <end position="137"/>
    </location>
</feature>
<organism evidence="5">
    <name type="scientific">Proteinivorax tanatarense</name>
    <dbReference type="NCBI Taxonomy" id="1260629"/>
    <lineage>
        <taxon>Bacteria</taxon>
        <taxon>Bacillati</taxon>
        <taxon>Bacillota</taxon>
        <taxon>Clostridia</taxon>
        <taxon>Eubacteriales</taxon>
        <taxon>Proteinivoracaceae</taxon>
        <taxon>Proteinivorax</taxon>
    </lineage>
</organism>
<keyword evidence="1" id="KW-0479">Metal-binding</keyword>